<evidence type="ECO:0000313" key="2">
    <source>
        <dbReference type="Proteomes" id="UP000542342"/>
    </source>
</evidence>
<gene>
    <name evidence="1" type="ORF">H0921_16160</name>
</gene>
<sequence>MMWLAGCRPKRRIDPGGLEEWYGSNGVIPRCSALGQVLRQPCDTGES</sequence>
<dbReference type="AlphaFoldDB" id="A0A7V9AD63"/>
<dbReference type="EMBL" id="JACEFB010000017">
    <property type="protein sequence ID" value="MBA2227693.1"/>
    <property type="molecule type" value="Genomic_DNA"/>
</dbReference>
<accession>A0A7V9AD63</accession>
<comment type="caution">
    <text evidence="1">The sequence shown here is derived from an EMBL/GenBank/DDBJ whole genome shotgun (WGS) entry which is preliminary data.</text>
</comment>
<dbReference type="RefSeq" id="WP_194539556.1">
    <property type="nucleotide sequence ID" value="NZ_JACEFB010000017.1"/>
</dbReference>
<name>A0A7V9AD63_9BACT</name>
<protein>
    <submittedName>
        <fullName evidence="1">Uncharacterized protein</fullName>
    </submittedName>
</protein>
<proteinExistence type="predicted"/>
<organism evidence="1 2">
    <name type="scientific">Thermogemmata fonticola</name>
    <dbReference type="NCBI Taxonomy" id="2755323"/>
    <lineage>
        <taxon>Bacteria</taxon>
        <taxon>Pseudomonadati</taxon>
        <taxon>Planctomycetota</taxon>
        <taxon>Planctomycetia</taxon>
        <taxon>Gemmatales</taxon>
        <taxon>Gemmataceae</taxon>
        <taxon>Thermogemmata</taxon>
    </lineage>
</organism>
<dbReference type="Proteomes" id="UP000542342">
    <property type="component" value="Unassembled WGS sequence"/>
</dbReference>
<evidence type="ECO:0000313" key="1">
    <source>
        <dbReference type="EMBL" id="MBA2227693.1"/>
    </source>
</evidence>
<reference evidence="1 2" key="1">
    <citation type="submission" date="2020-07" db="EMBL/GenBank/DDBJ databases">
        <title>Thermogemmata thermophila gen. nov., sp. nov., a novel moderate thermophilic planctomycete from a Kamchatka hot spring.</title>
        <authorList>
            <person name="Elcheninov A.G."/>
            <person name="Podosokorskaya O.A."/>
            <person name="Kovaleva O.L."/>
            <person name="Novikov A."/>
            <person name="Bonch-Osmolovskaya E.A."/>
            <person name="Toshchakov S.V."/>
            <person name="Kublanov I.V."/>
        </authorList>
    </citation>
    <scope>NUCLEOTIDE SEQUENCE [LARGE SCALE GENOMIC DNA]</scope>
    <source>
        <strain evidence="1 2">2918</strain>
    </source>
</reference>
<keyword evidence="2" id="KW-1185">Reference proteome</keyword>